<organism evidence="1 2">
    <name type="scientific">Bacteroides graminisolvens</name>
    <dbReference type="NCBI Taxonomy" id="477666"/>
    <lineage>
        <taxon>Bacteria</taxon>
        <taxon>Pseudomonadati</taxon>
        <taxon>Bacteroidota</taxon>
        <taxon>Bacteroidia</taxon>
        <taxon>Bacteroidales</taxon>
        <taxon>Bacteroidaceae</taxon>
        <taxon>Bacteroides</taxon>
    </lineage>
</organism>
<evidence type="ECO:0000313" key="1">
    <source>
        <dbReference type="EMBL" id="HCK25382.1"/>
    </source>
</evidence>
<dbReference type="AlphaFoldDB" id="A0A3D2SGK1"/>
<dbReference type="Gene3D" id="3.40.50.300">
    <property type="entry name" value="P-loop containing nucleotide triphosphate hydrolases"/>
    <property type="match status" value="1"/>
</dbReference>
<dbReference type="InterPro" id="IPR027417">
    <property type="entry name" value="P-loop_NTPase"/>
</dbReference>
<sequence length="278" mass="31783">MDLTFPLNYVDIHIVSCLPALYEDPIIGKHRWSANENELTLRIENVASYKTQNGVEVYVCPNPISDTDSIQLFLNGSVLGAVLHQRGIMPFHGSSFIFKDQGVLICGNSGVGKSSVVAAFCQDEGRLVNDDITPICFDNERIMMVPLSTKVKLWDDAISLLQLDKNGLKKIRPSLNKYYVSGFARQEEKQPLLHTFIVLRIHNQSHFEIRRPQGIERFNCLRHNIYRKIYLKGMPQTEKNYFEQLLTAANLLDVVVVFRPQTSNALETMMYIREHVLL</sequence>
<dbReference type="SUPFAM" id="SSF53795">
    <property type="entry name" value="PEP carboxykinase-like"/>
    <property type="match status" value="1"/>
</dbReference>
<protein>
    <recommendedName>
        <fullName evidence="3">HPr kinase/phosphorylase C-terminal domain-containing protein</fullName>
    </recommendedName>
</protein>
<comment type="caution">
    <text evidence="1">The sequence shown here is derived from an EMBL/GenBank/DDBJ whole genome shotgun (WGS) entry which is preliminary data.</text>
</comment>
<evidence type="ECO:0000313" key="2">
    <source>
        <dbReference type="Proteomes" id="UP000263098"/>
    </source>
</evidence>
<name>A0A3D2SGK1_9BACE</name>
<reference evidence="1 2" key="1">
    <citation type="journal article" date="2018" name="Nat. Biotechnol.">
        <title>A standardized bacterial taxonomy based on genome phylogeny substantially revises the tree of life.</title>
        <authorList>
            <person name="Parks D.H."/>
            <person name="Chuvochina M."/>
            <person name="Waite D.W."/>
            <person name="Rinke C."/>
            <person name="Skarshewski A."/>
            <person name="Chaumeil P.A."/>
            <person name="Hugenholtz P."/>
        </authorList>
    </citation>
    <scope>NUCLEOTIDE SEQUENCE [LARGE SCALE GENOMIC DNA]</scope>
    <source>
        <strain evidence="1">UBA9667</strain>
    </source>
</reference>
<dbReference type="Proteomes" id="UP000263098">
    <property type="component" value="Unassembled WGS sequence"/>
</dbReference>
<gene>
    <name evidence="1" type="ORF">DHW31_11575</name>
</gene>
<accession>A0A3D2SGK1</accession>
<dbReference type="EMBL" id="DPVG01000429">
    <property type="protein sequence ID" value="HCK25382.1"/>
    <property type="molecule type" value="Genomic_DNA"/>
</dbReference>
<proteinExistence type="predicted"/>
<evidence type="ECO:0008006" key="3">
    <source>
        <dbReference type="Google" id="ProtNLM"/>
    </source>
</evidence>